<reference evidence="3" key="1">
    <citation type="submission" date="2023-03" db="EMBL/GenBank/DDBJ databases">
        <authorList>
            <person name="Shen W."/>
            <person name="Cai J."/>
        </authorList>
    </citation>
    <scope>NUCLEOTIDE SEQUENCE</scope>
    <source>
        <strain evidence="3">B226-2</strain>
    </source>
</reference>
<dbReference type="AlphaFoldDB" id="A0AAW8U1J1"/>
<organism evidence="3 4">
    <name type="scientific">Enterococcus asini</name>
    <dbReference type="NCBI Taxonomy" id="57732"/>
    <lineage>
        <taxon>Bacteria</taxon>
        <taxon>Bacillati</taxon>
        <taxon>Bacillota</taxon>
        <taxon>Bacilli</taxon>
        <taxon>Lactobacillales</taxon>
        <taxon>Enterococcaceae</taxon>
        <taxon>Enterococcus</taxon>
    </lineage>
</organism>
<dbReference type="InterPro" id="IPR050963">
    <property type="entry name" value="Sirohydro_Cobaltochel/CbiX"/>
</dbReference>
<protein>
    <submittedName>
        <fullName evidence="3">CbiX/SirB N-terminal domain-containing protein</fullName>
    </submittedName>
</protein>
<dbReference type="InterPro" id="IPR002762">
    <property type="entry name" value="CbiX-like"/>
</dbReference>
<evidence type="ECO:0000256" key="2">
    <source>
        <dbReference type="ARBA" id="ARBA00023239"/>
    </source>
</evidence>
<accession>A0AAW8U1J1</accession>
<gene>
    <name evidence="3" type="ORF">P7H43_11480</name>
</gene>
<dbReference type="PANTHER" id="PTHR33542:SF3">
    <property type="entry name" value="SIROHYDROCHLORIN FERROCHELATASE, CHLOROPLASTIC"/>
    <property type="match status" value="1"/>
</dbReference>
<dbReference type="Proteomes" id="UP001256711">
    <property type="component" value="Unassembled WGS sequence"/>
</dbReference>
<dbReference type="GO" id="GO:0016829">
    <property type="term" value="F:lyase activity"/>
    <property type="evidence" value="ECO:0007669"/>
    <property type="project" value="UniProtKB-KW"/>
</dbReference>
<dbReference type="SUPFAM" id="SSF53800">
    <property type="entry name" value="Chelatase"/>
    <property type="match status" value="1"/>
</dbReference>
<evidence type="ECO:0000256" key="1">
    <source>
        <dbReference type="ARBA" id="ARBA00022723"/>
    </source>
</evidence>
<dbReference type="RefSeq" id="WP_311835719.1">
    <property type="nucleotide sequence ID" value="NZ_JARQBJ010000005.1"/>
</dbReference>
<dbReference type="GO" id="GO:0046872">
    <property type="term" value="F:metal ion binding"/>
    <property type="evidence" value="ECO:0007669"/>
    <property type="project" value="UniProtKB-KW"/>
</dbReference>
<sequence length="241" mass="26509">MTTGLLFVLHGRKERIAPDNLTTIARLQKLTELPSTYGFLEGGHATLESGAERLAAQGVTHILALPLLLFPATHALEDLPTRLKDCLPSTCTYEVAKTLAKTKAIYHGLVEKIKQAPAGQVLVVAHGTPHYEKPLTMLKVICHQLAADCQRSILWSNYVGPENYLEVAKKITGPLVVVPFFLTEGHIVKAITQKITATHRDEVTFLPTFQESDTLYLALKEEMEDLGCIPSYSTSASEKSF</sequence>
<keyword evidence="2" id="KW-0456">Lyase</keyword>
<comment type="caution">
    <text evidence="3">The sequence shown here is derived from an EMBL/GenBank/DDBJ whole genome shotgun (WGS) entry which is preliminary data.</text>
</comment>
<dbReference type="Pfam" id="PF01903">
    <property type="entry name" value="CbiX"/>
    <property type="match status" value="1"/>
</dbReference>
<evidence type="ECO:0000313" key="3">
    <source>
        <dbReference type="EMBL" id="MDT2811099.1"/>
    </source>
</evidence>
<dbReference type="PANTHER" id="PTHR33542">
    <property type="entry name" value="SIROHYDROCHLORIN FERROCHELATASE, CHLOROPLASTIC"/>
    <property type="match status" value="1"/>
</dbReference>
<proteinExistence type="predicted"/>
<dbReference type="Gene3D" id="3.40.50.1400">
    <property type="match status" value="2"/>
</dbReference>
<evidence type="ECO:0000313" key="4">
    <source>
        <dbReference type="Proteomes" id="UP001256711"/>
    </source>
</evidence>
<name>A0AAW8U1J1_9ENTE</name>
<dbReference type="EMBL" id="JARQBJ010000005">
    <property type="protein sequence ID" value="MDT2811099.1"/>
    <property type="molecule type" value="Genomic_DNA"/>
</dbReference>
<keyword evidence="1" id="KW-0479">Metal-binding</keyword>